<accession>A0A1W1YUS0</accession>
<dbReference type="Proteomes" id="UP000192756">
    <property type="component" value="Unassembled WGS sequence"/>
</dbReference>
<dbReference type="Pfam" id="PF12875">
    <property type="entry name" value="DUF3826"/>
    <property type="match status" value="1"/>
</dbReference>
<keyword evidence="1" id="KW-0812">Transmembrane</keyword>
<dbReference type="EMBL" id="FWXT01000001">
    <property type="protein sequence ID" value="SMC39950.1"/>
    <property type="molecule type" value="Genomic_DNA"/>
</dbReference>
<reference evidence="3" key="1">
    <citation type="submission" date="2017-04" db="EMBL/GenBank/DDBJ databases">
        <authorList>
            <person name="Varghese N."/>
            <person name="Submissions S."/>
        </authorList>
    </citation>
    <scope>NUCLEOTIDE SEQUENCE [LARGE SCALE GENOMIC DNA]</scope>
    <source>
        <strain evidence="3">DSM 12126</strain>
    </source>
</reference>
<proteinExistence type="predicted"/>
<feature type="transmembrane region" description="Helical" evidence="1">
    <location>
        <begin position="21"/>
        <end position="41"/>
    </location>
</feature>
<gene>
    <name evidence="2" type="ORF">SAMN04488524_0181</name>
</gene>
<dbReference type="InterPro" id="IPR024284">
    <property type="entry name" value="DUF3826"/>
</dbReference>
<keyword evidence="3" id="KW-1185">Reference proteome</keyword>
<evidence type="ECO:0008006" key="4">
    <source>
        <dbReference type="Google" id="ProtNLM"/>
    </source>
</evidence>
<name>A0A1W1YUS0_9SPHI</name>
<keyword evidence="1" id="KW-1133">Transmembrane helix</keyword>
<evidence type="ECO:0000256" key="1">
    <source>
        <dbReference type="SAM" id="Phobius"/>
    </source>
</evidence>
<evidence type="ECO:0000313" key="2">
    <source>
        <dbReference type="EMBL" id="SMC39950.1"/>
    </source>
</evidence>
<organism evidence="2 3">
    <name type="scientific">Pedobacter africanus</name>
    <dbReference type="NCBI Taxonomy" id="151894"/>
    <lineage>
        <taxon>Bacteria</taxon>
        <taxon>Pseudomonadati</taxon>
        <taxon>Bacteroidota</taxon>
        <taxon>Sphingobacteriia</taxon>
        <taxon>Sphingobacteriales</taxon>
        <taxon>Sphingobacteriaceae</taxon>
        <taxon>Pedobacter</taxon>
    </lineage>
</organism>
<evidence type="ECO:0000313" key="3">
    <source>
        <dbReference type="Proteomes" id="UP000192756"/>
    </source>
</evidence>
<dbReference type="AlphaFoldDB" id="A0A1W1YUS0"/>
<protein>
    <recommendedName>
        <fullName evidence="4">DUF3826 domain-containing protein</fullName>
    </recommendedName>
</protein>
<keyword evidence="1" id="KW-0472">Membrane</keyword>
<dbReference type="STRING" id="151894.SAMN04488524_0181"/>
<sequence>MKHAIVEFCIKPINGYNQILIMKRVYLFMSLVLYCVAGAFAQQPGLPAEKEAYMEVITQRAAKITAALQLNDVARQEKVANIIRDQYSNLNDIYTERDAALKVIKEKLQDKAAIETAVKAQAVKTDAKLAKLHKKYLSKLSSQLNEEQIEQVKNGMTYNVLPNTYKAYQEQILTLTDDQKKQILAWLTEAREHAIDAESAEKKHAWFGKYKGRINNYLSAAGYDLKKEGAEWEKRRKAAAAKVN</sequence>